<organism evidence="1 2">
    <name type="scientific">Paramuricea clavata</name>
    <name type="common">Red gorgonian</name>
    <name type="synonym">Violescent sea-whip</name>
    <dbReference type="NCBI Taxonomy" id="317549"/>
    <lineage>
        <taxon>Eukaryota</taxon>
        <taxon>Metazoa</taxon>
        <taxon>Cnidaria</taxon>
        <taxon>Anthozoa</taxon>
        <taxon>Octocorallia</taxon>
        <taxon>Malacalcyonacea</taxon>
        <taxon>Plexauridae</taxon>
        <taxon>Paramuricea</taxon>
    </lineage>
</organism>
<sequence>MLKEKNKSAISYYRYIYNSWTFEDVKDQKDPAKILDRFMEHLEQRTNHQIHRLKISQPNASLIGNEEMEDRLLDQLRWGTNDPEVQKSLIGRDEKLTLNTAIDIARSYEATKHQMHSLSNQNKGNPQQIDNITHKKLNADNKNQYYYSV</sequence>
<protein>
    <submittedName>
        <fullName evidence="1">Uncharacterized protein</fullName>
    </submittedName>
</protein>
<name>A0A6S7H5C1_PARCT</name>
<dbReference type="AlphaFoldDB" id="A0A6S7H5C1"/>
<dbReference type="EMBL" id="CACRXK020003702">
    <property type="protein sequence ID" value="CAB3999904.1"/>
    <property type="molecule type" value="Genomic_DNA"/>
</dbReference>
<accession>A0A6S7H5C1</accession>
<gene>
    <name evidence="1" type="ORF">PACLA_8A059231</name>
</gene>
<keyword evidence="2" id="KW-1185">Reference proteome</keyword>
<proteinExistence type="predicted"/>
<evidence type="ECO:0000313" key="1">
    <source>
        <dbReference type="EMBL" id="CAB3999904.1"/>
    </source>
</evidence>
<evidence type="ECO:0000313" key="2">
    <source>
        <dbReference type="Proteomes" id="UP001152795"/>
    </source>
</evidence>
<comment type="caution">
    <text evidence="1">The sequence shown here is derived from an EMBL/GenBank/DDBJ whole genome shotgun (WGS) entry which is preliminary data.</text>
</comment>
<reference evidence="1" key="1">
    <citation type="submission" date="2020-04" db="EMBL/GenBank/DDBJ databases">
        <authorList>
            <person name="Alioto T."/>
            <person name="Alioto T."/>
            <person name="Gomez Garrido J."/>
        </authorList>
    </citation>
    <scope>NUCLEOTIDE SEQUENCE</scope>
    <source>
        <strain evidence="1">A484AB</strain>
    </source>
</reference>
<dbReference type="Proteomes" id="UP001152795">
    <property type="component" value="Unassembled WGS sequence"/>
</dbReference>